<dbReference type="PROSITE" id="PS01227">
    <property type="entry name" value="UPF0012"/>
    <property type="match status" value="1"/>
</dbReference>
<dbReference type="CDD" id="cd07572">
    <property type="entry name" value="nit"/>
    <property type="match status" value="1"/>
</dbReference>
<dbReference type="GO" id="GO:0016787">
    <property type="term" value="F:hydrolase activity"/>
    <property type="evidence" value="ECO:0007669"/>
    <property type="project" value="UniProtKB-KW"/>
</dbReference>
<name>A0ABS8D2J3_9NEIS</name>
<gene>
    <name evidence="4" type="ORF">LIN78_02430</name>
</gene>
<evidence type="ECO:0000256" key="1">
    <source>
        <dbReference type="ARBA" id="ARBA00010613"/>
    </source>
</evidence>
<protein>
    <submittedName>
        <fullName evidence="4">Carbon-nitrogen hydrolase family protein</fullName>
    </submittedName>
</protein>
<evidence type="ECO:0000259" key="3">
    <source>
        <dbReference type="PROSITE" id="PS50263"/>
    </source>
</evidence>
<accession>A0ABS8D2J3</accession>
<keyword evidence="2 4" id="KW-0378">Hydrolase</keyword>
<dbReference type="Proteomes" id="UP001165395">
    <property type="component" value="Unassembled WGS sequence"/>
</dbReference>
<dbReference type="InterPro" id="IPR045254">
    <property type="entry name" value="Nit1/2_C-N_Hydrolase"/>
</dbReference>
<proteinExistence type="inferred from homology"/>
<evidence type="ECO:0000313" key="4">
    <source>
        <dbReference type="EMBL" id="MCB6182410.1"/>
    </source>
</evidence>
<evidence type="ECO:0000256" key="2">
    <source>
        <dbReference type="ARBA" id="ARBA00022801"/>
    </source>
</evidence>
<dbReference type="SUPFAM" id="SSF56317">
    <property type="entry name" value="Carbon-nitrogen hydrolase"/>
    <property type="match status" value="1"/>
</dbReference>
<organism evidence="4 5">
    <name type="scientific">Leeia speluncae</name>
    <dbReference type="NCBI Taxonomy" id="2884804"/>
    <lineage>
        <taxon>Bacteria</taxon>
        <taxon>Pseudomonadati</taxon>
        <taxon>Pseudomonadota</taxon>
        <taxon>Betaproteobacteria</taxon>
        <taxon>Neisseriales</taxon>
        <taxon>Leeiaceae</taxon>
        <taxon>Leeia</taxon>
    </lineage>
</organism>
<dbReference type="Gene3D" id="3.60.110.10">
    <property type="entry name" value="Carbon-nitrogen hydrolase"/>
    <property type="match status" value="1"/>
</dbReference>
<dbReference type="PANTHER" id="PTHR23088:SF27">
    <property type="entry name" value="DEAMINATED GLUTATHIONE AMIDASE"/>
    <property type="match status" value="1"/>
</dbReference>
<dbReference type="InterPro" id="IPR001110">
    <property type="entry name" value="UPF0012_CS"/>
</dbReference>
<evidence type="ECO:0000313" key="5">
    <source>
        <dbReference type="Proteomes" id="UP001165395"/>
    </source>
</evidence>
<dbReference type="EMBL" id="JAJBZT010000001">
    <property type="protein sequence ID" value="MCB6182410.1"/>
    <property type="molecule type" value="Genomic_DNA"/>
</dbReference>
<keyword evidence="5" id="KW-1185">Reference proteome</keyword>
<comment type="caution">
    <text evidence="4">The sequence shown here is derived from an EMBL/GenBank/DDBJ whole genome shotgun (WGS) entry which is preliminary data.</text>
</comment>
<sequence>MQQSVKVATIQMVSGTELMANLATAERLVLQAAKDGAQLVVLPEYFVLMGQEDTDKVKIAETYGAGVIQSCLANLAKEAKVWIFAGTIPLKGAHAEKIRNSFLVLNPSGEVVTRYDKIHLFGFTKGEESYDESRTIEPGADVVTLETPFGKIGLSICYDIRFPELFRQMGEVDILMVVAAFTKTTGKAHWETILKTRAIENQCFLIASGQGGKHQNGRETFGHSMVIDPWGDVLNIQAEGEGVVMATLEPARLQSVRENLPALKHQVLK</sequence>
<reference evidence="4" key="1">
    <citation type="submission" date="2021-10" db="EMBL/GenBank/DDBJ databases">
        <title>The complete genome sequence of Leeia sp. TBRC 13508.</title>
        <authorList>
            <person name="Charoenyingcharoen P."/>
            <person name="Yukphan P."/>
        </authorList>
    </citation>
    <scope>NUCLEOTIDE SEQUENCE</scope>
    <source>
        <strain evidence="4">TBRC 13508</strain>
    </source>
</reference>
<dbReference type="PROSITE" id="PS50263">
    <property type="entry name" value="CN_HYDROLASE"/>
    <property type="match status" value="1"/>
</dbReference>
<feature type="domain" description="CN hydrolase" evidence="3">
    <location>
        <begin position="5"/>
        <end position="250"/>
    </location>
</feature>
<dbReference type="Pfam" id="PF00795">
    <property type="entry name" value="CN_hydrolase"/>
    <property type="match status" value="1"/>
</dbReference>
<dbReference type="InterPro" id="IPR003010">
    <property type="entry name" value="C-N_Hydrolase"/>
</dbReference>
<dbReference type="InterPro" id="IPR036526">
    <property type="entry name" value="C-N_Hydrolase_sf"/>
</dbReference>
<dbReference type="PANTHER" id="PTHR23088">
    <property type="entry name" value="NITRILASE-RELATED"/>
    <property type="match status" value="1"/>
</dbReference>
<comment type="similarity">
    <text evidence="1">Belongs to the carbon-nitrogen hydrolase superfamily. NIT1/NIT2 family.</text>
</comment>